<reference evidence="7" key="1">
    <citation type="submission" date="2021-01" db="EMBL/GenBank/DDBJ databases">
        <title>Caligus Genome Assembly.</title>
        <authorList>
            <person name="Gallardo-Escarate C."/>
        </authorList>
    </citation>
    <scope>NUCLEOTIDE SEQUENCE [LARGE SCALE GENOMIC DNA]</scope>
</reference>
<dbReference type="InterPro" id="IPR014001">
    <property type="entry name" value="Helicase_ATP-bd"/>
</dbReference>
<evidence type="ECO:0000256" key="2">
    <source>
        <dbReference type="ARBA" id="ARBA00022801"/>
    </source>
</evidence>
<dbReference type="GO" id="GO:0003676">
    <property type="term" value="F:nucleic acid binding"/>
    <property type="evidence" value="ECO:0007669"/>
    <property type="project" value="InterPro"/>
</dbReference>
<dbReference type="GO" id="GO:0004386">
    <property type="term" value="F:helicase activity"/>
    <property type="evidence" value="ECO:0007669"/>
    <property type="project" value="UniProtKB-KW"/>
</dbReference>
<keyword evidence="1" id="KW-0547">Nucleotide-binding</keyword>
<keyword evidence="3" id="KW-0347">Helicase</keyword>
<dbReference type="InterPro" id="IPR011545">
    <property type="entry name" value="DEAD/DEAH_box_helicase_dom"/>
</dbReference>
<dbReference type="Proteomes" id="UP000595437">
    <property type="component" value="Chromosome 21"/>
</dbReference>
<dbReference type="PROSITE" id="PS51192">
    <property type="entry name" value="HELICASE_ATP_BIND_1"/>
    <property type="match status" value="1"/>
</dbReference>
<keyword evidence="4" id="KW-0067">ATP-binding</keyword>
<dbReference type="AlphaFoldDB" id="A0A7T8GK36"/>
<feature type="non-terminal residue" evidence="6">
    <location>
        <position position="168"/>
    </location>
</feature>
<organism evidence="6 7">
    <name type="scientific">Caligus rogercresseyi</name>
    <name type="common">Sea louse</name>
    <dbReference type="NCBI Taxonomy" id="217165"/>
    <lineage>
        <taxon>Eukaryota</taxon>
        <taxon>Metazoa</taxon>
        <taxon>Ecdysozoa</taxon>
        <taxon>Arthropoda</taxon>
        <taxon>Crustacea</taxon>
        <taxon>Multicrustacea</taxon>
        <taxon>Hexanauplia</taxon>
        <taxon>Copepoda</taxon>
        <taxon>Siphonostomatoida</taxon>
        <taxon>Caligidae</taxon>
        <taxon>Caligus</taxon>
    </lineage>
</organism>
<sequence length="168" mass="18704">MGSLGPKGGLARFDIAVCTIEKANGLLNRAMEEGQMESIGIIVIDELHLLGDPSRGYLLELMLTKTRYIAGEKIQIVGMSATLPNLDLIADWLDADLYVTDYRPIPLEEMIKVDNVLYSREFHVIRSLEPLLRQDGDCLIQLCLETVAHGQAVLVFCPTKSWCEKVAE</sequence>
<dbReference type="OrthoDB" id="2320933at2759"/>
<evidence type="ECO:0000256" key="1">
    <source>
        <dbReference type="ARBA" id="ARBA00022741"/>
    </source>
</evidence>
<evidence type="ECO:0000313" key="6">
    <source>
        <dbReference type="EMBL" id="QQP31372.1"/>
    </source>
</evidence>
<keyword evidence="7" id="KW-1185">Reference proteome</keyword>
<feature type="domain" description="Helicase ATP-binding" evidence="5">
    <location>
        <begin position="1"/>
        <end position="101"/>
    </location>
</feature>
<dbReference type="Gene3D" id="3.40.50.300">
    <property type="entry name" value="P-loop containing nucleotide triphosphate hydrolases"/>
    <property type="match status" value="2"/>
</dbReference>
<dbReference type="Pfam" id="PF00270">
    <property type="entry name" value="DEAD"/>
    <property type="match status" value="1"/>
</dbReference>
<evidence type="ECO:0000313" key="7">
    <source>
        <dbReference type="Proteomes" id="UP000595437"/>
    </source>
</evidence>
<keyword evidence="2" id="KW-0378">Hydrolase</keyword>
<dbReference type="PANTHER" id="PTHR47961:SF6">
    <property type="entry name" value="DNA-DIRECTED DNA POLYMERASE"/>
    <property type="match status" value="1"/>
</dbReference>
<gene>
    <name evidence="6" type="ORF">FKW44_024954</name>
</gene>
<protein>
    <submittedName>
        <fullName evidence="6">DNA polymerase theta</fullName>
    </submittedName>
</protein>
<dbReference type="PANTHER" id="PTHR47961">
    <property type="entry name" value="DNA POLYMERASE THETA, PUTATIVE (AFU_ORTHOLOGUE AFUA_1G05260)-RELATED"/>
    <property type="match status" value="1"/>
</dbReference>
<dbReference type="GO" id="GO:0005524">
    <property type="term" value="F:ATP binding"/>
    <property type="evidence" value="ECO:0007669"/>
    <property type="project" value="UniProtKB-KW"/>
</dbReference>
<dbReference type="EMBL" id="CP045910">
    <property type="protein sequence ID" value="QQP31372.1"/>
    <property type="molecule type" value="Genomic_DNA"/>
</dbReference>
<name>A0A7T8GK36_CALRO</name>
<accession>A0A7T8GK36</accession>
<evidence type="ECO:0000259" key="5">
    <source>
        <dbReference type="PROSITE" id="PS51192"/>
    </source>
</evidence>
<evidence type="ECO:0000256" key="4">
    <source>
        <dbReference type="ARBA" id="ARBA00022840"/>
    </source>
</evidence>
<dbReference type="SUPFAM" id="SSF52540">
    <property type="entry name" value="P-loop containing nucleoside triphosphate hydrolases"/>
    <property type="match status" value="2"/>
</dbReference>
<dbReference type="GO" id="GO:0016787">
    <property type="term" value="F:hydrolase activity"/>
    <property type="evidence" value="ECO:0007669"/>
    <property type="project" value="UniProtKB-KW"/>
</dbReference>
<evidence type="ECO:0000256" key="3">
    <source>
        <dbReference type="ARBA" id="ARBA00022806"/>
    </source>
</evidence>
<dbReference type="InterPro" id="IPR050474">
    <property type="entry name" value="Hel308_SKI2-like"/>
</dbReference>
<dbReference type="InterPro" id="IPR027417">
    <property type="entry name" value="P-loop_NTPase"/>
</dbReference>
<proteinExistence type="predicted"/>